<dbReference type="GO" id="GO:0006974">
    <property type="term" value="P:DNA damage response"/>
    <property type="evidence" value="ECO:0007669"/>
    <property type="project" value="TreeGrafter"/>
</dbReference>
<dbReference type="RefSeq" id="WP_065255537.1">
    <property type="nucleotide sequence ID" value="NZ_JARDJM010000001.1"/>
</dbReference>
<dbReference type="Proteomes" id="UP000092607">
    <property type="component" value="Unassembled WGS sequence"/>
</dbReference>
<reference evidence="3 4" key="1">
    <citation type="submission" date="2016-06" db="EMBL/GenBank/DDBJ databases">
        <title>Draft genome of Moraxella lacunata CCUG 57757A.</title>
        <authorList>
            <person name="Salva-Serra F."/>
            <person name="Engstrom-Jakobsson H."/>
            <person name="Thorell K."/>
            <person name="Gonzales-Siles L."/>
            <person name="Karlsson R."/>
            <person name="Boulund F."/>
            <person name="Engstrand L."/>
            <person name="Kristiansson E."/>
            <person name="Moore E."/>
        </authorList>
    </citation>
    <scope>NUCLEOTIDE SEQUENCE [LARGE SCALE GENOMIC DNA]</scope>
    <source>
        <strain evidence="3 4">CCUG 57757A</strain>
    </source>
</reference>
<organism evidence="3 4">
    <name type="scientific">Moraxella lacunata</name>
    <dbReference type="NCBI Taxonomy" id="477"/>
    <lineage>
        <taxon>Bacteria</taxon>
        <taxon>Pseudomonadati</taxon>
        <taxon>Pseudomonadota</taxon>
        <taxon>Gammaproteobacteria</taxon>
        <taxon>Moraxellales</taxon>
        <taxon>Moraxellaceae</taxon>
        <taxon>Moraxella</taxon>
    </lineage>
</organism>
<dbReference type="InterPro" id="IPR038972">
    <property type="entry name" value="YiaA-like"/>
</dbReference>
<feature type="domain" description="YiaAB two helix" evidence="2">
    <location>
        <begin position="74"/>
        <end position="126"/>
    </location>
</feature>
<feature type="transmembrane region" description="Helical" evidence="1">
    <location>
        <begin position="73"/>
        <end position="93"/>
    </location>
</feature>
<dbReference type="GO" id="GO:0005886">
    <property type="term" value="C:plasma membrane"/>
    <property type="evidence" value="ECO:0007669"/>
    <property type="project" value="TreeGrafter"/>
</dbReference>
<feature type="transmembrane region" description="Helical" evidence="1">
    <location>
        <begin position="12"/>
        <end position="30"/>
    </location>
</feature>
<gene>
    <name evidence="3" type="ORF">A9309_03255</name>
</gene>
<dbReference type="AlphaFoldDB" id="A0A1B8Q611"/>
<dbReference type="PANTHER" id="PTHR37290:SF1">
    <property type="entry name" value="INNER MEMBRANE PROTEIN YIAA"/>
    <property type="match status" value="1"/>
</dbReference>
<keyword evidence="1" id="KW-1133">Transmembrane helix</keyword>
<evidence type="ECO:0000313" key="4">
    <source>
        <dbReference type="Proteomes" id="UP000092607"/>
    </source>
</evidence>
<dbReference type="InterPro" id="IPR008024">
    <property type="entry name" value="YiaAB"/>
</dbReference>
<keyword evidence="1" id="KW-0472">Membrane</keyword>
<dbReference type="OrthoDB" id="3295178at2"/>
<dbReference type="PANTHER" id="PTHR37290">
    <property type="entry name" value="INNER MEMBRANE PROTEIN YIAA-RELATED"/>
    <property type="match status" value="1"/>
</dbReference>
<feature type="transmembrane region" description="Helical" evidence="1">
    <location>
        <begin position="105"/>
        <end position="124"/>
    </location>
</feature>
<feature type="domain" description="YiaAB two helix" evidence="2">
    <location>
        <begin position="11"/>
        <end position="63"/>
    </location>
</feature>
<evidence type="ECO:0000313" key="3">
    <source>
        <dbReference type="EMBL" id="OBX65191.1"/>
    </source>
</evidence>
<proteinExistence type="predicted"/>
<name>A0A1B8Q611_MORLA</name>
<sequence>MQIINKPTSAYVGASWAVLGVGVLGFLVGLWNAEMMLNEKGYYFAVLALGLYAAISLQKTIRDKAENIPVSGIYYGISWLALGLAVLLMTVGLWNATLLLSEKGYYFMAFTLSLFAVITIQKNIRDLQAVKEHENPYEQGDVFLEKDVFSKEKE</sequence>
<evidence type="ECO:0000256" key="1">
    <source>
        <dbReference type="SAM" id="Phobius"/>
    </source>
</evidence>
<evidence type="ECO:0000259" key="2">
    <source>
        <dbReference type="Pfam" id="PF05360"/>
    </source>
</evidence>
<feature type="transmembrane region" description="Helical" evidence="1">
    <location>
        <begin position="42"/>
        <end position="61"/>
    </location>
</feature>
<accession>A0A1B8Q611</accession>
<dbReference type="Pfam" id="PF05360">
    <property type="entry name" value="YiaAB"/>
    <property type="match status" value="2"/>
</dbReference>
<protein>
    <recommendedName>
        <fullName evidence="2">YiaAB two helix domain-containing protein</fullName>
    </recommendedName>
</protein>
<dbReference type="EMBL" id="LZMS01000037">
    <property type="protein sequence ID" value="OBX65191.1"/>
    <property type="molecule type" value="Genomic_DNA"/>
</dbReference>
<keyword evidence="1" id="KW-0812">Transmembrane</keyword>
<dbReference type="NCBIfam" id="NF008482">
    <property type="entry name" value="PRK11383.1"/>
    <property type="match status" value="1"/>
</dbReference>
<comment type="caution">
    <text evidence="3">The sequence shown here is derived from an EMBL/GenBank/DDBJ whole genome shotgun (WGS) entry which is preliminary data.</text>
</comment>